<evidence type="ECO:0000256" key="2">
    <source>
        <dbReference type="ARBA" id="ARBA00012255"/>
    </source>
</evidence>
<dbReference type="InterPro" id="IPR007724">
    <property type="entry name" value="Poly_GlycHdrlase"/>
</dbReference>
<name>A0ABR4GFG0_9EURO</name>
<protein>
    <recommendedName>
        <fullName evidence="2">poly(ADP-ribose) glycohydrolase</fullName>
        <ecNumber evidence="2">3.2.1.143</ecNumber>
    </recommendedName>
</protein>
<organism evidence="6 7">
    <name type="scientific">Aspergillus keveii</name>
    <dbReference type="NCBI Taxonomy" id="714993"/>
    <lineage>
        <taxon>Eukaryota</taxon>
        <taxon>Fungi</taxon>
        <taxon>Dikarya</taxon>
        <taxon>Ascomycota</taxon>
        <taxon>Pezizomycotina</taxon>
        <taxon>Eurotiomycetes</taxon>
        <taxon>Eurotiomycetidae</taxon>
        <taxon>Eurotiales</taxon>
        <taxon>Aspergillaceae</taxon>
        <taxon>Aspergillus</taxon>
        <taxon>Aspergillus subgen. Nidulantes</taxon>
    </lineage>
</organism>
<dbReference type="Proteomes" id="UP001610563">
    <property type="component" value="Unassembled WGS sequence"/>
</dbReference>
<comment type="similarity">
    <text evidence="1">Belongs to the poly(ADP-ribose) glycohydrolase family.</text>
</comment>
<dbReference type="InterPro" id="IPR046372">
    <property type="entry name" value="PARG_cat_C"/>
</dbReference>
<accession>A0ABR4GFG0</accession>
<keyword evidence="7" id="KW-1185">Reference proteome</keyword>
<feature type="domain" description="PARG catalytic Macro" evidence="4">
    <location>
        <begin position="260"/>
        <end position="427"/>
    </location>
</feature>
<evidence type="ECO:0000313" key="6">
    <source>
        <dbReference type="EMBL" id="KAL2797786.1"/>
    </source>
</evidence>
<dbReference type="Pfam" id="PF20811">
    <property type="entry name" value="PARG_cat_N"/>
    <property type="match status" value="1"/>
</dbReference>
<evidence type="ECO:0000313" key="7">
    <source>
        <dbReference type="Proteomes" id="UP001610563"/>
    </source>
</evidence>
<proteinExistence type="inferred from homology"/>
<dbReference type="Pfam" id="PF05028">
    <property type="entry name" value="PARG_cat_C"/>
    <property type="match status" value="1"/>
</dbReference>
<dbReference type="PANTHER" id="PTHR12837:SF0">
    <property type="entry name" value="POLY(ADP-RIBOSE) GLYCOHYDROLASE"/>
    <property type="match status" value="1"/>
</dbReference>
<dbReference type="EMBL" id="JBFTWV010000017">
    <property type="protein sequence ID" value="KAL2797786.1"/>
    <property type="molecule type" value="Genomic_DNA"/>
</dbReference>
<evidence type="ECO:0000256" key="3">
    <source>
        <dbReference type="ARBA" id="ARBA00022801"/>
    </source>
</evidence>
<reference evidence="6 7" key="1">
    <citation type="submission" date="2024-07" db="EMBL/GenBank/DDBJ databases">
        <title>Section-level genome sequencing and comparative genomics of Aspergillus sections Usti and Cavernicolus.</title>
        <authorList>
            <consortium name="Lawrence Berkeley National Laboratory"/>
            <person name="Nybo J.L."/>
            <person name="Vesth T.C."/>
            <person name="Theobald S."/>
            <person name="Frisvad J.C."/>
            <person name="Larsen T.O."/>
            <person name="Kjaerboelling I."/>
            <person name="Rothschild-Mancinelli K."/>
            <person name="Lyhne E.K."/>
            <person name="Kogle M.E."/>
            <person name="Barry K."/>
            <person name="Clum A."/>
            <person name="Na H."/>
            <person name="Ledsgaard L."/>
            <person name="Lin J."/>
            <person name="Lipzen A."/>
            <person name="Kuo A."/>
            <person name="Riley R."/>
            <person name="Mondo S."/>
            <person name="Labutti K."/>
            <person name="Haridas S."/>
            <person name="Pangalinan J."/>
            <person name="Salamov A.A."/>
            <person name="Simmons B.A."/>
            <person name="Magnuson J.K."/>
            <person name="Chen J."/>
            <person name="Drula E."/>
            <person name="Henrissat B."/>
            <person name="Wiebenga A."/>
            <person name="Lubbers R.J."/>
            <person name="Gomes A.C."/>
            <person name="Makela M.R."/>
            <person name="Stajich J."/>
            <person name="Grigoriev I.V."/>
            <person name="Mortensen U.H."/>
            <person name="De Vries R.P."/>
            <person name="Baker S.E."/>
            <person name="Andersen M.R."/>
        </authorList>
    </citation>
    <scope>NUCLEOTIDE SEQUENCE [LARGE SCALE GENOMIC DNA]</scope>
    <source>
        <strain evidence="6 7">CBS 209.92</strain>
    </source>
</reference>
<comment type="caution">
    <text evidence="6">The sequence shown here is derived from an EMBL/GenBank/DDBJ whole genome shotgun (WGS) entry which is preliminary data.</text>
</comment>
<evidence type="ECO:0000259" key="4">
    <source>
        <dbReference type="Pfam" id="PF05028"/>
    </source>
</evidence>
<evidence type="ECO:0000259" key="5">
    <source>
        <dbReference type="Pfam" id="PF20811"/>
    </source>
</evidence>
<dbReference type="PANTHER" id="PTHR12837">
    <property type="entry name" value="POLY ADP-RIBOSE GLYCOHYDROLASE"/>
    <property type="match status" value="1"/>
</dbReference>
<sequence>MMGHHFILPSSAKVRRQDRFDLVRSDEYDVPFWDLLTAILRNESAPITDVASLIEALETIAVTLRGTASDVDFGLLRNFISRRVTEDSASFFDETWPVLLRLALEMPVLFPEGKLPSLTSPAGAAVAFSRKQVACLVVHQFLCSLPPHPWSTESFVDLRPWYSMSSTVHQGAVEAYLTALFTYFERIHESVYGQKSILDLGTDEWAITFAMQSMTEQDVERLQSNQATRVVLSKTRVEIVNLAESQTAPNLLGLPDGACVISANKCIGYGPSGTQEELNVGISPEAYPAVLLAPPLSDQQVLICRGAEAMISIVGYGRDAKLGEVFRQPRSGACEQLSWRSRTMLFMDALELDVLPVEGNSLIPDIYPYSRMSRDMILKAYSGFRSGEYSHIITGLWGCRTFGGNRYIKCILQWCAAALAGVPTLRLILSTTEQHQFGEEFAQFIDKTRQDGMTVKQMVDALADLKDKIHDIGPSSGIFAFIANKKIKTASKYQQY</sequence>
<dbReference type="EC" id="3.2.1.143" evidence="2"/>
<gene>
    <name evidence="6" type="ORF">BJX66DRAFT_297244</name>
</gene>
<dbReference type="InterPro" id="IPR048362">
    <property type="entry name" value="PARG_helical"/>
</dbReference>
<feature type="domain" description="PARG helical" evidence="5">
    <location>
        <begin position="86"/>
        <end position="190"/>
    </location>
</feature>
<keyword evidence="3" id="KW-0378">Hydrolase</keyword>
<evidence type="ECO:0000256" key="1">
    <source>
        <dbReference type="ARBA" id="ARBA00009545"/>
    </source>
</evidence>